<reference evidence="1" key="1">
    <citation type="submission" date="2021-02" db="EMBL/GenBank/DDBJ databases">
        <authorList>
            <person name="Palmer J.M."/>
        </authorList>
    </citation>
    <scope>NUCLEOTIDE SEQUENCE</scope>
    <source>
        <strain evidence="1">SCRP23</strain>
    </source>
</reference>
<keyword evidence="2" id="KW-1185">Reference proteome</keyword>
<dbReference type="OrthoDB" id="165536at2759"/>
<proteinExistence type="predicted"/>
<protein>
    <submittedName>
        <fullName evidence="1">Uncharacterized protein</fullName>
    </submittedName>
</protein>
<organism evidence="1 2">
    <name type="scientific">Phytophthora boehmeriae</name>
    <dbReference type="NCBI Taxonomy" id="109152"/>
    <lineage>
        <taxon>Eukaryota</taxon>
        <taxon>Sar</taxon>
        <taxon>Stramenopiles</taxon>
        <taxon>Oomycota</taxon>
        <taxon>Peronosporomycetes</taxon>
        <taxon>Peronosporales</taxon>
        <taxon>Peronosporaceae</taxon>
        <taxon>Phytophthora</taxon>
    </lineage>
</organism>
<name>A0A8T1X224_9STRA</name>
<dbReference type="EMBL" id="JAGDFL010000033">
    <property type="protein sequence ID" value="KAG7400292.1"/>
    <property type="molecule type" value="Genomic_DNA"/>
</dbReference>
<accession>A0A8T1X224</accession>
<evidence type="ECO:0000313" key="2">
    <source>
        <dbReference type="Proteomes" id="UP000693981"/>
    </source>
</evidence>
<dbReference type="Proteomes" id="UP000693981">
    <property type="component" value="Unassembled WGS sequence"/>
</dbReference>
<gene>
    <name evidence="1" type="ORF">PHYBOEH_006232</name>
</gene>
<comment type="caution">
    <text evidence="1">The sequence shown here is derived from an EMBL/GenBank/DDBJ whole genome shotgun (WGS) entry which is preliminary data.</text>
</comment>
<dbReference type="AlphaFoldDB" id="A0A8T1X224"/>
<evidence type="ECO:0000313" key="1">
    <source>
        <dbReference type="EMBL" id="KAG7400292.1"/>
    </source>
</evidence>
<sequence>MAAKRQAFRAQLVMEDSTCSPHKLRRSKRHGELVLDGNKQSVQMVYPRLRRIFQSRFEQPLKCVAGRKLLRVYSSNGKKNFTCRLLSDEDMAECIETLRNFGVEVICVGESMLLPRQTHSIQEDTLAAGCEAALQAIRDASQESIRADIQDYERSTQLQADTEIIMRAMFSGPRRRN</sequence>